<dbReference type="RefSeq" id="WP_157684581.1">
    <property type="nucleotide sequence ID" value="NZ_LUKE01000001.1"/>
</dbReference>
<proteinExistence type="predicted"/>
<keyword evidence="1" id="KW-0812">Transmembrane</keyword>
<comment type="caution">
    <text evidence="3">The sequence shown here is derived from an EMBL/GenBank/DDBJ whole genome shotgun (WGS) entry which is preliminary data.</text>
</comment>
<dbReference type="AlphaFoldDB" id="A0A150WMI4"/>
<evidence type="ECO:0000313" key="3">
    <source>
        <dbReference type="EMBL" id="KYG65586.1"/>
    </source>
</evidence>
<keyword evidence="2" id="KW-0732">Signal</keyword>
<feature type="transmembrane region" description="Helical" evidence="1">
    <location>
        <begin position="91"/>
        <end position="109"/>
    </location>
</feature>
<dbReference type="EMBL" id="LUKE01000001">
    <property type="protein sequence ID" value="KYG65586.1"/>
    <property type="molecule type" value="Genomic_DNA"/>
</dbReference>
<evidence type="ECO:0000313" key="4">
    <source>
        <dbReference type="Proteomes" id="UP000075320"/>
    </source>
</evidence>
<keyword evidence="1" id="KW-0472">Membrane</keyword>
<gene>
    <name evidence="3" type="ORF">AZI86_00460</name>
</gene>
<evidence type="ECO:0008006" key="5">
    <source>
        <dbReference type="Google" id="ProtNLM"/>
    </source>
</evidence>
<accession>A0A150WMI4</accession>
<keyword evidence="4" id="KW-1185">Reference proteome</keyword>
<evidence type="ECO:0000256" key="1">
    <source>
        <dbReference type="SAM" id="Phobius"/>
    </source>
</evidence>
<feature type="chain" id="PRO_5007573254" description="Lipoprotein" evidence="2">
    <location>
        <begin position="20"/>
        <end position="168"/>
    </location>
</feature>
<feature type="signal peptide" evidence="2">
    <location>
        <begin position="1"/>
        <end position="19"/>
    </location>
</feature>
<reference evidence="3 4" key="1">
    <citation type="submission" date="2016-03" db="EMBL/GenBank/DDBJ databases">
        <authorList>
            <person name="Ploux O."/>
        </authorList>
    </citation>
    <scope>NUCLEOTIDE SEQUENCE [LARGE SCALE GENOMIC DNA]</scope>
    <source>
        <strain evidence="3 4">R0</strain>
    </source>
</reference>
<dbReference type="Proteomes" id="UP000075320">
    <property type="component" value="Unassembled WGS sequence"/>
</dbReference>
<sequence>MKKTLLLTMSLCLLLSACATDYKGPLPDLNKKGPAAQEEFRQFYINDDFWDQAAFYQMGPNKEQYWLKSMEPVLEHVSPESRARLEKAYKLQLASQILIWGAVAAIFLIPTQDDAQTKSQLWGAYFVGFGGSVATGMMSAHERAEAAKIYNRDLKNKLIPDVNLTWSF</sequence>
<organism evidence="3 4">
    <name type="scientific">Bdellovibrio bacteriovorus</name>
    <dbReference type="NCBI Taxonomy" id="959"/>
    <lineage>
        <taxon>Bacteria</taxon>
        <taxon>Pseudomonadati</taxon>
        <taxon>Bdellovibrionota</taxon>
        <taxon>Bdellovibrionia</taxon>
        <taxon>Bdellovibrionales</taxon>
        <taxon>Pseudobdellovibrionaceae</taxon>
        <taxon>Bdellovibrio</taxon>
    </lineage>
</organism>
<protein>
    <recommendedName>
        <fullName evidence="5">Lipoprotein</fullName>
    </recommendedName>
</protein>
<evidence type="ECO:0000256" key="2">
    <source>
        <dbReference type="SAM" id="SignalP"/>
    </source>
</evidence>
<keyword evidence="1" id="KW-1133">Transmembrane helix</keyword>
<dbReference type="PROSITE" id="PS51257">
    <property type="entry name" value="PROKAR_LIPOPROTEIN"/>
    <property type="match status" value="1"/>
</dbReference>
<feature type="transmembrane region" description="Helical" evidence="1">
    <location>
        <begin position="121"/>
        <end position="140"/>
    </location>
</feature>
<name>A0A150WMI4_BDEBC</name>